<organism evidence="1 2">
    <name type="scientific">Nocardia albiluteola</name>
    <dbReference type="NCBI Taxonomy" id="2842303"/>
    <lineage>
        <taxon>Bacteria</taxon>
        <taxon>Bacillati</taxon>
        <taxon>Actinomycetota</taxon>
        <taxon>Actinomycetes</taxon>
        <taxon>Mycobacteriales</taxon>
        <taxon>Nocardiaceae</taxon>
        <taxon>Nocardia</taxon>
    </lineage>
</organism>
<dbReference type="Proteomes" id="UP000733379">
    <property type="component" value="Unassembled WGS sequence"/>
</dbReference>
<accession>A0ABS6B5V6</accession>
<reference evidence="1 2" key="1">
    <citation type="submission" date="2021-06" db="EMBL/GenBank/DDBJ databases">
        <title>Actinomycetes sequencing.</title>
        <authorList>
            <person name="Shan Q."/>
        </authorList>
    </citation>
    <scope>NUCLEOTIDE SEQUENCE [LARGE SCALE GENOMIC DNA]</scope>
    <source>
        <strain evidence="1 2">NEAU-G5</strain>
    </source>
</reference>
<gene>
    <name evidence="1" type="ORF">KO481_29780</name>
</gene>
<protein>
    <recommendedName>
        <fullName evidence="3">Secreted protein</fullName>
    </recommendedName>
</protein>
<dbReference type="EMBL" id="JAHKNI010000011">
    <property type="protein sequence ID" value="MBU3065704.1"/>
    <property type="molecule type" value="Genomic_DNA"/>
</dbReference>
<evidence type="ECO:0000313" key="1">
    <source>
        <dbReference type="EMBL" id="MBU3065704.1"/>
    </source>
</evidence>
<proteinExistence type="predicted"/>
<evidence type="ECO:0000313" key="2">
    <source>
        <dbReference type="Proteomes" id="UP000733379"/>
    </source>
</evidence>
<comment type="caution">
    <text evidence="1">The sequence shown here is derived from an EMBL/GenBank/DDBJ whole genome shotgun (WGS) entry which is preliminary data.</text>
</comment>
<sequence length="194" mass="20586">MVGSLLQAAMLMTTGLPRIGHAEIRHRRILEQHLVERVPGGETAGEKTAADSVVGQDQQQRIGDEVQHRFDAGAVEGHELLDDLPIVEFGRVLDQSGGDVVAGFGVLEGNQLGERFDQHRVTARGIVALEHGHDDRLAATTRRASATYALTGHRSQFGGGGCSDGSVGRSHVHGAPGRTRCMGLTCHFLLDGGG</sequence>
<keyword evidence="2" id="KW-1185">Reference proteome</keyword>
<name>A0ABS6B5V6_9NOCA</name>
<evidence type="ECO:0008006" key="3">
    <source>
        <dbReference type="Google" id="ProtNLM"/>
    </source>
</evidence>